<evidence type="ECO:0000256" key="1">
    <source>
        <dbReference type="ARBA" id="ARBA00023015"/>
    </source>
</evidence>
<dbReference type="GO" id="GO:0003677">
    <property type="term" value="F:DNA binding"/>
    <property type="evidence" value="ECO:0007669"/>
    <property type="project" value="UniProtKB-KW"/>
</dbReference>
<keyword evidence="3" id="KW-0804">Transcription</keyword>
<evidence type="ECO:0000313" key="5">
    <source>
        <dbReference type="EMBL" id="XBO69082.1"/>
    </source>
</evidence>
<proteinExistence type="predicted"/>
<gene>
    <name evidence="5" type="ORF">NFG58_10550</name>
</gene>
<dbReference type="RefSeq" id="WP_045993759.1">
    <property type="nucleotide sequence ID" value="NZ_CP098827.1"/>
</dbReference>
<dbReference type="PRINTS" id="PR00038">
    <property type="entry name" value="HTHLUXR"/>
</dbReference>
<dbReference type="SUPFAM" id="SSF46894">
    <property type="entry name" value="C-terminal effector domain of the bipartite response regulators"/>
    <property type="match status" value="1"/>
</dbReference>
<evidence type="ECO:0000256" key="3">
    <source>
        <dbReference type="ARBA" id="ARBA00023163"/>
    </source>
</evidence>
<dbReference type="Gene3D" id="3.40.50.2300">
    <property type="match status" value="1"/>
</dbReference>
<dbReference type="PANTHER" id="PTHR43214">
    <property type="entry name" value="TWO-COMPONENT RESPONSE REGULATOR"/>
    <property type="match status" value="1"/>
</dbReference>
<dbReference type="Pfam" id="PF00196">
    <property type="entry name" value="GerE"/>
    <property type="match status" value="1"/>
</dbReference>
<keyword evidence="2" id="KW-0238">DNA-binding</keyword>
<dbReference type="InterPro" id="IPR016032">
    <property type="entry name" value="Sig_transdc_resp-reg_C-effctor"/>
</dbReference>
<protein>
    <submittedName>
        <fullName evidence="5">Response regulator transcription factor</fullName>
    </submittedName>
</protein>
<dbReference type="InterPro" id="IPR000792">
    <property type="entry name" value="Tscrpt_reg_LuxR_C"/>
</dbReference>
<dbReference type="GO" id="GO:0006355">
    <property type="term" value="P:regulation of DNA-templated transcription"/>
    <property type="evidence" value="ECO:0007669"/>
    <property type="project" value="InterPro"/>
</dbReference>
<dbReference type="PROSITE" id="PS00622">
    <property type="entry name" value="HTH_LUXR_1"/>
    <property type="match status" value="1"/>
</dbReference>
<dbReference type="AlphaFoldDB" id="A0AAU7KCD5"/>
<name>A0AAU7KCD5_9GAMM</name>
<dbReference type="CDD" id="cd06170">
    <property type="entry name" value="LuxR_C_like"/>
    <property type="match status" value="1"/>
</dbReference>
<accession>A0AAU7KCD5</accession>
<keyword evidence="1" id="KW-0805">Transcription regulation</keyword>
<evidence type="ECO:0000256" key="2">
    <source>
        <dbReference type="ARBA" id="ARBA00023125"/>
    </source>
</evidence>
<dbReference type="EMBL" id="CP098827">
    <property type="protein sequence ID" value="XBO69082.1"/>
    <property type="molecule type" value="Genomic_DNA"/>
</dbReference>
<sequence length="199" mass="21861">MTRYLVYQGSSEVPRWNDAFSELEVVAPHSVIDHAVKGDLAWVVVEGGDWTGLCTRLASKGVLVSVLSFNPHSAEAYEAFTAGARGYVHALSTPEVLRQVDVVVRHRGIWLWPELMDSLVGGVFKAMGGAPAVHHDLLEGLTEREKDVALAVAEGQSNKLVARELGITERTVKAHLGAVFRKLGVKDRMQLILRLSRDR</sequence>
<dbReference type="InterPro" id="IPR039420">
    <property type="entry name" value="WalR-like"/>
</dbReference>
<organism evidence="5">
    <name type="scientific">Halomonas sp. RT37</name>
    <dbReference type="NCBI Taxonomy" id="2950872"/>
    <lineage>
        <taxon>Bacteria</taxon>
        <taxon>Pseudomonadati</taxon>
        <taxon>Pseudomonadota</taxon>
        <taxon>Gammaproteobacteria</taxon>
        <taxon>Oceanospirillales</taxon>
        <taxon>Halomonadaceae</taxon>
        <taxon>Halomonas</taxon>
    </lineage>
</organism>
<evidence type="ECO:0000259" key="4">
    <source>
        <dbReference type="PROSITE" id="PS50043"/>
    </source>
</evidence>
<dbReference type="PROSITE" id="PS50043">
    <property type="entry name" value="HTH_LUXR_2"/>
    <property type="match status" value="1"/>
</dbReference>
<dbReference type="SMART" id="SM00421">
    <property type="entry name" value="HTH_LUXR"/>
    <property type="match status" value="1"/>
</dbReference>
<reference evidence="5" key="1">
    <citation type="submission" date="2022-06" db="EMBL/GenBank/DDBJ databases">
        <title>A novel DMS-producing enzyme.</title>
        <authorList>
            <person name="Zhang Y."/>
        </authorList>
    </citation>
    <scope>NUCLEOTIDE SEQUENCE</scope>
    <source>
        <strain evidence="5">RT37</strain>
    </source>
</reference>
<feature type="domain" description="HTH luxR-type" evidence="4">
    <location>
        <begin position="134"/>
        <end position="199"/>
    </location>
</feature>
<dbReference type="PANTHER" id="PTHR43214:SF24">
    <property type="entry name" value="TRANSCRIPTIONAL REGULATORY PROTEIN NARL-RELATED"/>
    <property type="match status" value="1"/>
</dbReference>